<evidence type="ECO:0000313" key="1">
    <source>
        <dbReference type="EMBL" id="CAB4241015.1"/>
    </source>
</evidence>
<gene>
    <name evidence="1" type="ORF">UFOVP56_50</name>
</gene>
<accession>A0A6J5TAZ4</accession>
<dbReference type="EMBL" id="LR797819">
    <property type="protein sequence ID" value="CAB4241015.1"/>
    <property type="molecule type" value="Genomic_DNA"/>
</dbReference>
<protein>
    <submittedName>
        <fullName evidence="1">Uncharacterized protein</fullName>
    </submittedName>
</protein>
<reference evidence="1" key="1">
    <citation type="submission" date="2020-05" db="EMBL/GenBank/DDBJ databases">
        <authorList>
            <person name="Chiriac C."/>
            <person name="Salcher M."/>
            <person name="Ghai R."/>
            <person name="Kavagutti S V."/>
        </authorList>
    </citation>
    <scope>NUCLEOTIDE SEQUENCE</scope>
</reference>
<proteinExistence type="predicted"/>
<organism evidence="1">
    <name type="scientific">uncultured Caudovirales phage</name>
    <dbReference type="NCBI Taxonomy" id="2100421"/>
    <lineage>
        <taxon>Viruses</taxon>
        <taxon>Duplodnaviria</taxon>
        <taxon>Heunggongvirae</taxon>
        <taxon>Uroviricota</taxon>
        <taxon>Caudoviricetes</taxon>
        <taxon>Peduoviridae</taxon>
        <taxon>Maltschvirus</taxon>
        <taxon>Maltschvirus maltsch</taxon>
    </lineage>
</organism>
<sequence>MTHTLNSTRTVAVATDVYWLPIDEYTPRGAKLQLLSKGGVAQYGVLNKDVSFYTHWCPLPKKRPDVLSLGA</sequence>
<name>A0A6J5TAZ4_9CAUD</name>